<evidence type="ECO:0000256" key="14">
    <source>
        <dbReference type="SAM" id="Phobius"/>
    </source>
</evidence>
<evidence type="ECO:0000259" key="16">
    <source>
        <dbReference type="PROSITE" id="PS50026"/>
    </source>
</evidence>
<organism evidence="18 19">
    <name type="scientific">Diploscapter pachys</name>
    <dbReference type="NCBI Taxonomy" id="2018661"/>
    <lineage>
        <taxon>Eukaryota</taxon>
        <taxon>Metazoa</taxon>
        <taxon>Ecdysozoa</taxon>
        <taxon>Nematoda</taxon>
        <taxon>Chromadorea</taxon>
        <taxon>Rhabditida</taxon>
        <taxon>Rhabditina</taxon>
        <taxon>Rhabditomorpha</taxon>
        <taxon>Rhabditoidea</taxon>
        <taxon>Rhabditidae</taxon>
        <taxon>Diploscapter</taxon>
    </lineage>
</organism>
<dbReference type="InterPro" id="IPR015915">
    <property type="entry name" value="Kelch-typ_b-propeller"/>
</dbReference>
<evidence type="ECO:0000256" key="1">
    <source>
        <dbReference type="ARBA" id="ARBA00004167"/>
    </source>
</evidence>
<feature type="domain" description="EGF-like" evidence="16">
    <location>
        <begin position="196"/>
        <end position="227"/>
    </location>
</feature>
<dbReference type="InterPro" id="IPR035914">
    <property type="entry name" value="Sperma_CUB_dom_sf"/>
</dbReference>
<evidence type="ECO:0000256" key="6">
    <source>
        <dbReference type="ARBA" id="ARBA00022737"/>
    </source>
</evidence>
<dbReference type="InterPro" id="IPR056737">
    <property type="entry name" value="Beta-prop_ATRN-MKLN-like"/>
</dbReference>
<evidence type="ECO:0008006" key="20">
    <source>
        <dbReference type="Google" id="ProtNLM"/>
    </source>
</evidence>
<dbReference type="EMBL" id="LIAE01008056">
    <property type="protein sequence ID" value="PAV75600.1"/>
    <property type="molecule type" value="Genomic_DNA"/>
</dbReference>
<dbReference type="PROSITE" id="PS01180">
    <property type="entry name" value="CUB"/>
    <property type="match status" value="1"/>
</dbReference>
<dbReference type="SUPFAM" id="SSF49854">
    <property type="entry name" value="Spermadhesin, CUB domain"/>
    <property type="match status" value="1"/>
</dbReference>
<gene>
    <name evidence="18" type="ORF">WR25_12599</name>
</gene>
<comment type="caution">
    <text evidence="12">Lacks conserved residue(s) required for the propagation of feature annotation.</text>
</comment>
<dbReference type="PROSITE" id="PS01186">
    <property type="entry name" value="EGF_2"/>
    <property type="match status" value="1"/>
</dbReference>
<evidence type="ECO:0000256" key="13">
    <source>
        <dbReference type="PROSITE-ProRule" id="PRU00460"/>
    </source>
</evidence>
<evidence type="ECO:0000256" key="2">
    <source>
        <dbReference type="ARBA" id="ARBA00022441"/>
    </source>
</evidence>
<feature type="disulfide bond" evidence="13">
    <location>
        <begin position="997"/>
        <end position="1011"/>
    </location>
</feature>
<evidence type="ECO:0000259" key="17">
    <source>
        <dbReference type="PROSITE" id="PS50027"/>
    </source>
</evidence>
<feature type="disulfide bond" evidence="13">
    <location>
        <begin position="937"/>
        <end position="946"/>
    </location>
</feature>
<evidence type="ECO:0000256" key="7">
    <source>
        <dbReference type="ARBA" id="ARBA00022989"/>
    </source>
</evidence>
<keyword evidence="5" id="KW-0732">Signal</keyword>
<feature type="disulfide bond" evidence="12">
    <location>
        <begin position="200"/>
        <end position="210"/>
    </location>
</feature>
<dbReference type="InterPro" id="IPR002049">
    <property type="entry name" value="LE_dom"/>
</dbReference>
<feature type="disulfide bond" evidence="13">
    <location>
        <begin position="949"/>
        <end position="963"/>
    </location>
</feature>
<dbReference type="GO" id="GO:0005794">
    <property type="term" value="C:Golgi apparatus"/>
    <property type="evidence" value="ECO:0007669"/>
    <property type="project" value="TreeGrafter"/>
</dbReference>
<dbReference type="GO" id="GO:0016020">
    <property type="term" value="C:membrane"/>
    <property type="evidence" value="ECO:0007669"/>
    <property type="project" value="UniProtKB-SubCell"/>
</dbReference>
<keyword evidence="8 14" id="KW-0472">Membrane</keyword>
<feature type="disulfide bond" evidence="12">
    <location>
        <begin position="217"/>
        <end position="226"/>
    </location>
</feature>
<dbReference type="PROSITE" id="PS50027">
    <property type="entry name" value="EGF_LAM_2"/>
    <property type="match status" value="2"/>
</dbReference>
<keyword evidence="10" id="KW-0325">Glycoprotein</keyword>
<comment type="caution">
    <text evidence="18">The sequence shown here is derived from an EMBL/GenBank/DDBJ whole genome shotgun (WGS) entry which is preliminary data.</text>
</comment>
<feature type="transmembrane region" description="Helical" evidence="14">
    <location>
        <begin position="1158"/>
        <end position="1182"/>
    </location>
</feature>
<dbReference type="SMART" id="SM00042">
    <property type="entry name" value="CUB"/>
    <property type="match status" value="1"/>
</dbReference>
<dbReference type="PANTHER" id="PTHR46376:SF2">
    <property type="entry name" value="DISTRACTED, ISOFORM B"/>
    <property type="match status" value="1"/>
</dbReference>
<evidence type="ECO:0000256" key="12">
    <source>
        <dbReference type="PROSITE-ProRule" id="PRU00076"/>
    </source>
</evidence>
<evidence type="ECO:0000313" key="19">
    <source>
        <dbReference type="Proteomes" id="UP000218231"/>
    </source>
</evidence>
<proteinExistence type="predicted"/>
<evidence type="ECO:0000256" key="5">
    <source>
        <dbReference type="ARBA" id="ARBA00022729"/>
    </source>
</evidence>
<sequence>MPPQIGDWHVKFKLTSSLISHRTFLYLVTPLFLLIHSTSANQASSFNLEKSSARCDKPCFNGVCLNGTCVCTKGWTGQNCDHCAGRVRLTPNTLQTNITDGPLHYNSQSRCSWLIDSADNQTTTPGPLNLKIDTFNTECGWDYLYIYDGDGVWGKQLAALCGDQPQQELQASSGRAFIYFSSDLAMNLDGFNIVYEYNKCSYNCSKHGICKDRQCHCDVGYTGDYCELRICSEKDEGSAGPCENEGTCKDRKCKCNEKSHGDFCQYSSDEGAWDEIRTVKPRPVGRASQASILIDNTVWHIGGEHFDSSQSTDEAMIRIYDLEAKSWEFVDDQSGTVPKNRYDHTVVRYKSRLYMFGGVIDRRNITSELWSFDITSRKWALVTGENAEIASPPFAVAGHTAHVYGSQMFVFFGYNPLFAFMHYVQIYDFENNQWSISNTTDQVYGRYKHTSVQYNGLEEPSVLIYGGTSKDNNITDSLIKFDLRKHRWTVLPSSGLQLVQHSATLVNGLMMIVGGNGYNATAPVYRQQCFANYVFYYDIACSQWLFGLQKPPEQLKRYGHTAVTWNGKSYIFGGYNGKMLNDVWRFEPALCSSTNRPEDCRGISEGTKCIFQERSCQRVDPNTSYKTNFIDAVTIKADPRRSFVLCSTSPTRQAMETCNEHKDCLSCASKSGCGWCISGSQCLPTEMQCVDGLSTILTNWEKCPKAHSAPQLRPCRMATDCGSCRLLPHCNWFHVDKQQEKCISREEQLIYEQEAANRELQRLQSASSALHLGSTSALISRPMNHSLECLLPCSRRYNCTECVSIDRCIWCPSTKRCISQDTYSLSFAYGQCRSWVTSASSVDLKKTCLADASHCSAYKTCTDCERNPECGWLDDGSHTGLGRCLAGSASGPIDPPENYDSASWHFTDCPACQCNGHSTCFSAPATFGGHLLRCGVCRDNTTGAHCEQCADGYFGDPRNGGNCTPCQCNGQADTCNHWSGACYCRTKGVTGDHCQKCEQKYYGTPRNGTPCFYELSVDFIFTFKLRNDDKDSHVNEIFLFSVPYKKDTDVTFQISCDNGSALVALNMSSQYSEGFPGINQPMMVSSTYTPNNPSTNTNPDSLYNTTCNSKGFRRVYVASDKGYSFGTETNTTFFVRVYNFTTPITITVSFAQSPPINWVLFFVIFAACFIVLLVVAGLLWMIKVRIEAYRRNQRRIDEIEHMASRPFSSVKLDLSTPYTSLVHSPTPLSVEPCSNYKAGVYTLAVRLPTGGRASTPSGTSGLAVASSLCLLTPAQLGVLQAPDNAEARSQKTGLVRRCLMLPATFQRQRRGGAQAARASHNTST</sequence>
<dbReference type="PROSITE" id="PS50026">
    <property type="entry name" value="EGF_3"/>
    <property type="match status" value="1"/>
</dbReference>
<dbReference type="InterPro" id="IPR016201">
    <property type="entry name" value="PSI"/>
</dbReference>
<feature type="domain" description="Laminin EGF-like" evidence="17">
    <location>
        <begin position="912"/>
        <end position="965"/>
    </location>
</feature>
<keyword evidence="3 12" id="KW-0245">EGF-like domain</keyword>
<dbReference type="Gene3D" id="2.120.10.80">
    <property type="entry name" value="Kelch-type beta propeller"/>
    <property type="match status" value="2"/>
</dbReference>
<dbReference type="Gene3D" id="2.10.25.10">
    <property type="entry name" value="Laminin"/>
    <property type="match status" value="3"/>
</dbReference>
<dbReference type="InterPro" id="IPR000742">
    <property type="entry name" value="EGF"/>
</dbReference>
<dbReference type="CDD" id="cd00041">
    <property type="entry name" value="CUB"/>
    <property type="match status" value="1"/>
</dbReference>
<accession>A0A2A2KNY5</accession>
<dbReference type="PROSITE" id="PS01248">
    <property type="entry name" value="EGF_LAM_1"/>
    <property type="match status" value="1"/>
</dbReference>
<protein>
    <recommendedName>
        <fullName evidence="20">CUB domain-containing protein</fullName>
    </recommendedName>
</protein>
<evidence type="ECO:0000256" key="3">
    <source>
        <dbReference type="ARBA" id="ARBA00022536"/>
    </source>
</evidence>
<dbReference type="PROSITE" id="PS00022">
    <property type="entry name" value="EGF_1"/>
    <property type="match status" value="3"/>
</dbReference>
<evidence type="ECO:0000313" key="18">
    <source>
        <dbReference type="EMBL" id="PAV75600.1"/>
    </source>
</evidence>
<dbReference type="SMART" id="SM00181">
    <property type="entry name" value="EGF"/>
    <property type="match status" value="3"/>
</dbReference>
<dbReference type="InterPro" id="IPR056863">
    <property type="entry name" value="LMN_ATRN_NET-like_EGF"/>
</dbReference>
<dbReference type="Pfam" id="PF24973">
    <property type="entry name" value="EGF_LMN_ATRN"/>
    <property type="match status" value="1"/>
</dbReference>
<keyword evidence="4 14" id="KW-0812">Transmembrane</keyword>
<dbReference type="Pfam" id="PF24972">
    <property type="entry name" value="GBD_ATRN"/>
    <property type="match status" value="1"/>
</dbReference>
<reference evidence="18 19" key="1">
    <citation type="journal article" date="2017" name="Curr. Biol.">
        <title>Genome architecture and evolution of a unichromosomal asexual nematode.</title>
        <authorList>
            <person name="Fradin H."/>
            <person name="Zegar C."/>
            <person name="Gutwein M."/>
            <person name="Lucas J."/>
            <person name="Kovtun M."/>
            <person name="Corcoran D."/>
            <person name="Baugh L.R."/>
            <person name="Kiontke K."/>
            <person name="Gunsalus K."/>
            <person name="Fitch D.H."/>
            <person name="Piano F."/>
        </authorList>
    </citation>
    <scope>NUCLEOTIDE SEQUENCE [LARGE SCALE GENOMIC DNA]</scope>
    <source>
        <strain evidence="18">PF1309</strain>
    </source>
</reference>
<dbReference type="InterPro" id="IPR056732">
    <property type="entry name" value="GBD_ATRN"/>
</dbReference>
<dbReference type="Proteomes" id="UP000218231">
    <property type="component" value="Unassembled WGS sequence"/>
</dbReference>
<name>A0A2A2KNY5_9BILA</name>
<comment type="subcellular location">
    <subcellularLocation>
        <location evidence="1">Membrane</location>
        <topology evidence="1">Single-pass membrane protein</topology>
    </subcellularLocation>
</comment>
<evidence type="ECO:0000256" key="9">
    <source>
        <dbReference type="ARBA" id="ARBA00023157"/>
    </source>
</evidence>
<feature type="domain" description="CUB" evidence="15">
    <location>
        <begin position="83"/>
        <end position="198"/>
    </location>
</feature>
<evidence type="ECO:0000259" key="15">
    <source>
        <dbReference type="PROSITE" id="PS01180"/>
    </source>
</evidence>
<evidence type="ECO:0000256" key="11">
    <source>
        <dbReference type="ARBA" id="ARBA00023292"/>
    </source>
</evidence>
<keyword evidence="6" id="KW-0677">Repeat</keyword>
<keyword evidence="19" id="KW-1185">Reference proteome</keyword>
<dbReference type="SUPFAM" id="SSF117281">
    <property type="entry name" value="Kelch motif"/>
    <property type="match status" value="1"/>
</dbReference>
<dbReference type="SMART" id="SM00180">
    <property type="entry name" value="EGF_Lam"/>
    <property type="match status" value="2"/>
</dbReference>
<dbReference type="STRING" id="2018661.A0A2A2KNY5"/>
<evidence type="ECO:0000256" key="10">
    <source>
        <dbReference type="ARBA" id="ARBA00023180"/>
    </source>
</evidence>
<dbReference type="InterPro" id="IPR000859">
    <property type="entry name" value="CUB_dom"/>
</dbReference>
<keyword evidence="9 12" id="KW-1015">Disulfide bond</keyword>
<dbReference type="Pfam" id="PF24981">
    <property type="entry name" value="Beta-prop_ATRN-LZTR1"/>
    <property type="match status" value="1"/>
</dbReference>
<evidence type="ECO:0000256" key="4">
    <source>
        <dbReference type="ARBA" id="ARBA00022692"/>
    </source>
</evidence>
<keyword evidence="11 13" id="KW-0424">Laminin EGF-like domain</keyword>
<dbReference type="CDD" id="cd00055">
    <property type="entry name" value="EGF_Lam"/>
    <property type="match status" value="2"/>
</dbReference>
<evidence type="ECO:0000256" key="8">
    <source>
        <dbReference type="ARBA" id="ARBA00023136"/>
    </source>
</evidence>
<keyword evidence="2" id="KW-0880">Kelch repeat</keyword>
<feature type="domain" description="Laminin EGF-like" evidence="17">
    <location>
        <begin position="966"/>
        <end position="1013"/>
    </location>
</feature>
<dbReference type="Pfam" id="PF01437">
    <property type="entry name" value="PSI"/>
    <property type="match status" value="1"/>
</dbReference>
<dbReference type="OrthoDB" id="9998912at2759"/>
<dbReference type="Pfam" id="PF00431">
    <property type="entry name" value="CUB"/>
    <property type="match status" value="1"/>
</dbReference>
<dbReference type="SMART" id="SM00423">
    <property type="entry name" value="PSI"/>
    <property type="match status" value="4"/>
</dbReference>
<dbReference type="PANTHER" id="PTHR46376">
    <property type="entry name" value="LEUCINE-ZIPPER-LIKE TRANSCRIPTIONAL REGULATOR 1"/>
    <property type="match status" value="1"/>
</dbReference>
<dbReference type="SUPFAM" id="SSF57196">
    <property type="entry name" value="EGF/Laminin"/>
    <property type="match status" value="1"/>
</dbReference>
<dbReference type="Pfam" id="PF00053">
    <property type="entry name" value="EGF_laminin"/>
    <property type="match status" value="1"/>
</dbReference>
<keyword evidence="7 14" id="KW-1133">Transmembrane helix</keyword>
<dbReference type="Gene3D" id="2.60.120.290">
    <property type="entry name" value="Spermadhesin, CUB domain"/>
    <property type="match status" value="1"/>
</dbReference>
<dbReference type="InterPro" id="IPR051568">
    <property type="entry name" value="LZTR1/Attractin"/>
</dbReference>
<dbReference type="InterPro" id="IPR002165">
    <property type="entry name" value="Plexin_repeat"/>
</dbReference>